<feature type="compositionally biased region" description="Polar residues" evidence="1">
    <location>
        <begin position="35"/>
        <end position="51"/>
    </location>
</feature>
<feature type="compositionally biased region" description="Basic and acidic residues" evidence="1">
    <location>
        <begin position="215"/>
        <end position="225"/>
    </location>
</feature>
<dbReference type="Proteomes" id="UP001233172">
    <property type="component" value="Unassembled WGS sequence"/>
</dbReference>
<dbReference type="EMBL" id="JASAOG010000173">
    <property type="protein sequence ID" value="KAK0045927.1"/>
    <property type="molecule type" value="Genomic_DNA"/>
</dbReference>
<feature type="region of interest" description="Disordered" evidence="1">
    <location>
        <begin position="1"/>
        <end position="130"/>
    </location>
</feature>
<gene>
    <name evidence="2" type="ORF">Bpfe_024596</name>
</gene>
<dbReference type="AlphaFoldDB" id="A0AAD8B0R0"/>
<feature type="compositionally biased region" description="Basic and acidic residues" evidence="1">
    <location>
        <begin position="87"/>
        <end position="122"/>
    </location>
</feature>
<feature type="region of interest" description="Disordered" evidence="1">
    <location>
        <begin position="376"/>
        <end position="406"/>
    </location>
</feature>
<feature type="compositionally biased region" description="Basic and acidic residues" evidence="1">
    <location>
        <begin position="22"/>
        <end position="33"/>
    </location>
</feature>
<proteinExistence type="predicted"/>
<feature type="compositionally biased region" description="Acidic residues" evidence="1">
    <location>
        <begin position="228"/>
        <end position="242"/>
    </location>
</feature>
<feature type="compositionally biased region" description="Low complexity" evidence="1">
    <location>
        <begin position="243"/>
        <end position="255"/>
    </location>
</feature>
<comment type="caution">
    <text evidence="2">The sequence shown here is derived from an EMBL/GenBank/DDBJ whole genome shotgun (WGS) entry which is preliminary data.</text>
</comment>
<protein>
    <submittedName>
        <fullName evidence="2">Neurofilament heavy polypeptide</fullName>
    </submittedName>
</protein>
<feature type="compositionally biased region" description="Acidic residues" evidence="1">
    <location>
        <begin position="387"/>
        <end position="400"/>
    </location>
</feature>
<name>A0AAD8B0R0_BIOPF</name>
<evidence type="ECO:0000313" key="3">
    <source>
        <dbReference type="Proteomes" id="UP001233172"/>
    </source>
</evidence>
<evidence type="ECO:0000313" key="2">
    <source>
        <dbReference type="EMBL" id="KAK0045927.1"/>
    </source>
</evidence>
<sequence length="1002" mass="112010">MPVFKLFSCGNRPRVLNTEPPDTEHLEENRDPEQQDLNTDQSASSASSNEQGACGPPIQEHEPGEQPSLERAYEKPSQDEDANEQASSKEAHEQASSKEAHEQASSKEAQEKASAKQREEKNLASFGVSVYQQDNIDYRPNCQQRRLLAQALEEFDLQAPAREQARLLAEARQRAEIEAREREHARFLDEAYKRAELQARARRQARLSAQALQRADLEAEAHEQAGLEADDESVGSEAEDNESVGSENESVGSENESGDSENEAIGSENESIGSENESIGSENESIGSENESVGSENESVGSENESVGSENESVGSENESVGSENESVGSENESVGSENESGDSENESPEQARLVGQAREQVRLLAEHFQRAELEARAHEQARLEAEENESAESENESVELENLSPEQARLVEVDRQARLEFEAYGRAANVVMAPPEFGFEEEEEEEANEFPNLDDDSINELSNFEMSSFEESLEEANLDIQSDSLYESSTDISSSHSIQDDFVFEAPDARPHAQAVGRVRLYYRLSLPNGRRVYIRRRVWENDNPGPVFIMRERIRDRAALNRNSTPRQSPVDDLFYLDESEASNGSSDDEDTTSVVLDEEFNVSDISSIEDMGEIRHVEEADQNEMNAQATGYANKNSQELPEMLESMSLNASQGAISKVIRKPVRRSLFGHENDGHMEHQASSSFLQDPVNRNTYFNSASEIRPPVHRNTYFNSASEIRSPVNRNTYFNSASEIRPPVHRNTYFNSASEIRPPIPEQSQMLDEVLSDSFNIHEFMSSRESTRNSRLLTRLQSDNNPPQEIDPFDRPILSVRGPWKMAPILPYVSSPLVERSNLVDHQTVQMGEMIGGVAIGMRSTRLTENLEVPQHVSPENSICLSLIRSFSRSPGGRRNPFLAASQGQAITEDEEEDFFPISYMDRIQPVESRNQMSTQNDVPPPATSHPQNAVEMPSYFGAECSVFQSLEFELAQERDLRQAAEVSRQTTPTVEASAVPKPDSKLDR</sequence>
<evidence type="ECO:0000256" key="1">
    <source>
        <dbReference type="SAM" id="MobiDB-lite"/>
    </source>
</evidence>
<keyword evidence="3" id="KW-1185">Reference proteome</keyword>
<feature type="region of interest" description="Disordered" evidence="1">
    <location>
        <begin position="976"/>
        <end position="1002"/>
    </location>
</feature>
<reference evidence="2" key="2">
    <citation type="submission" date="2023-04" db="EMBL/GenBank/DDBJ databases">
        <authorList>
            <person name="Bu L."/>
            <person name="Lu L."/>
            <person name="Laidemitt M.R."/>
            <person name="Zhang S.M."/>
            <person name="Mutuku M."/>
            <person name="Mkoji G."/>
            <person name="Steinauer M."/>
            <person name="Loker E.S."/>
        </authorList>
    </citation>
    <scope>NUCLEOTIDE SEQUENCE</scope>
    <source>
        <strain evidence="2">KasaAsao</strain>
        <tissue evidence="2">Whole Snail</tissue>
    </source>
</reference>
<reference evidence="2" key="1">
    <citation type="journal article" date="2023" name="PLoS Negl. Trop. Dis.">
        <title>A genome sequence for Biomphalaria pfeifferi, the major vector snail for the human-infecting parasite Schistosoma mansoni.</title>
        <authorList>
            <person name="Bu L."/>
            <person name="Lu L."/>
            <person name="Laidemitt M.R."/>
            <person name="Zhang S.M."/>
            <person name="Mutuku M."/>
            <person name="Mkoji G."/>
            <person name="Steinauer M."/>
            <person name="Loker E.S."/>
        </authorList>
    </citation>
    <scope>NUCLEOTIDE SEQUENCE</scope>
    <source>
        <strain evidence="2">KasaAsao</strain>
    </source>
</reference>
<organism evidence="2 3">
    <name type="scientific">Biomphalaria pfeifferi</name>
    <name type="common">Bloodfluke planorb</name>
    <name type="synonym">Freshwater snail</name>
    <dbReference type="NCBI Taxonomy" id="112525"/>
    <lineage>
        <taxon>Eukaryota</taxon>
        <taxon>Metazoa</taxon>
        <taxon>Spiralia</taxon>
        <taxon>Lophotrochozoa</taxon>
        <taxon>Mollusca</taxon>
        <taxon>Gastropoda</taxon>
        <taxon>Heterobranchia</taxon>
        <taxon>Euthyneura</taxon>
        <taxon>Panpulmonata</taxon>
        <taxon>Hygrophila</taxon>
        <taxon>Lymnaeoidea</taxon>
        <taxon>Planorbidae</taxon>
        <taxon>Biomphalaria</taxon>
    </lineage>
</organism>
<accession>A0AAD8B0R0</accession>
<feature type="region of interest" description="Disordered" evidence="1">
    <location>
        <begin position="200"/>
        <end position="359"/>
    </location>
</feature>
<feature type="compositionally biased region" description="Basic and acidic residues" evidence="1">
    <location>
        <begin position="376"/>
        <end position="386"/>
    </location>
</feature>
<feature type="compositionally biased region" description="Low complexity" evidence="1">
    <location>
        <begin position="266"/>
        <end position="339"/>
    </location>
</feature>